<evidence type="ECO:0000313" key="1">
    <source>
        <dbReference type="EMBL" id="GBN84254.1"/>
    </source>
</evidence>
<gene>
    <name evidence="1" type="ORF">AVEN_254235_1</name>
</gene>
<evidence type="ECO:0000313" key="2">
    <source>
        <dbReference type="Proteomes" id="UP000499080"/>
    </source>
</evidence>
<reference evidence="1 2" key="1">
    <citation type="journal article" date="2019" name="Sci. Rep.">
        <title>Orb-weaving spider Araneus ventricosus genome elucidates the spidroin gene catalogue.</title>
        <authorList>
            <person name="Kono N."/>
            <person name="Nakamura H."/>
            <person name="Ohtoshi R."/>
            <person name="Moran D.A.P."/>
            <person name="Shinohara A."/>
            <person name="Yoshida Y."/>
            <person name="Fujiwara M."/>
            <person name="Mori M."/>
            <person name="Tomita M."/>
            <person name="Arakawa K."/>
        </authorList>
    </citation>
    <scope>NUCLEOTIDE SEQUENCE [LARGE SCALE GENOMIC DNA]</scope>
</reference>
<keyword evidence="2" id="KW-1185">Reference proteome</keyword>
<dbReference type="Proteomes" id="UP000499080">
    <property type="component" value="Unassembled WGS sequence"/>
</dbReference>
<dbReference type="EMBL" id="BGPR01020286">
    <property type="protein sequence ID" value="GBN84254.1"/>
    <property type="molecule type" value="Genomic_DNA"/>
</dbReference>
<proteinExistence type="predicted"/>
<organism evidence="1 2">
    <name type="scientific">Araneus ventricosus</name>
    <name type="common">Orbweaver spider</name>
    <name type="synonym">Epeira ventricosa</name>
    <dbReference type="NCBI Taxonomy" id="182803"/>
    <lineage>
        <taxon>Eukaryota</taxon>
        <taxon>Metazoa</taxon>
        <taxon>Ecdysozoa</taxon>
        <taxon>Arthropoda</taxon>
        <taxon>Chelicerata</taxon>
        <taxon>Arachnida</taxon>
        <taxon>Araneae</taxon>
        <taxon>Araneomorphae</taxon>
        <taxon>Entelegynae</taxon>
        <taxon>Araneoidea</taxon>
        <taxon>Araneidae</taxon>
        <taxon>Araneus</taxon>
    </lineage>
</organism>
<sequence>MGEWVGVSNNECGTSPPTVKPFHIIWVSGSAWVKMGASLLRRPLKLSISYSYSELCLHSFTHRFILVALNPPIRRNGAFAFARKEWQAPPSQISNNTKSLFEKIGLRGFHEARTKRNST</sequence>
<name>A0A4Y2S7S6_ARAVE</name>
<dbReference type="AlphaFoldDB" id="A0A4Y2S7S6"/>
<protein>
    <submittedName>
        <fullName evidence="1">Uncharacterized protein</fullName>
    </submittedName>
</protein>
<accession>A0A4Y2S7S6</accession>
<comment type="caution">
    <text evidence="1">The sequence shown here is derived from an EMBL/GenBank/DDBJ whole genome shotgun (WGS) entry which is preliminary data.</text>
</comment>